<dbReference type="GO" id="GO:0070449">
    <property type="term" value="C:elongin complex"/>
    <property type="evidence" value="ECO:0007669"/>
    <property type="project" value="InterPro"/>
</dbReference>
<dbReference type="Proteomes" id="UP001222027">
    <property type="component" value="Unassembled WGS sequence"/>
</dbReference>
<feature type="transmembrane region" description="Helical" evidence="2">
    <location>
        <begin position="20"/>
        <end position="38"/>
    </location>
</feature>
<dbReference type="PANTHER" id="PTHR47543:SF2">
    <property type="entry name" value="RNA POLYMERASE II TRANSCRIPTION FACTOR SIII SUBUNIT A"/>
    <property type="match status" value="1"/>
</dbReference>
<gene>
    <name evidence="3" type="ORF">OPV22_031225</name>
</gene>
<keyword evidence="2" id="KW-0472">Membrane</keyword>
<organism evidence="3 4">
    <name type="scientific">Ensete ventricosum</name>
    <name type="common">Abyssinian banana</name>
    <name type="synonym">Musa ensete</name>
    <dbReference type="NCBI Taxonomy" id="4639"/>
    <lineage>
        <taxon>Eukaryota</taxon>
        <taxon>Viridiplantae</taxon>
        <taxon>Streptophyta</taxon>
        <taxon>Embryophyta</taxon>
        <taxon>Tracheophyta</taxon>
        <taxon>Spermatophyta</taxon>
        <taxon>Magnoliopsida</taxon>
        <taxon>Liliopsida</taxon>
        <taxon>Zingiberales</taxon>
        <taxon>Musaceae</taxon>
        <taxon>Ensete</taxon>
    </lineage>
</organism>
<keyword evidence="2" id="KW-1133">Transmembrane helix</keyword>
<comment type="caution">
    <text evidence="3">The sequence shown here is derived from an EMBL/GenBank/DDBJ whole genome shotgun (WGS) entry which is preliminary data.</text>
</comment>
<dbReference type="Pfam" id="PF06881">
    <property type="entry name" value="Elongin_A"/>
    <property type="match status" value="1"/>
</dbReference>
<protein>
    <recommendedName>
        <fullName evidence="5">Elongin-A</fullName>
    </recommendedName>
</protein>
<dbReference type="AlphaFoldDB" id="A0AAV8PNK1"/>
<keyword evidence="4" id="KW-1185">Reference proteome</keyword>
<feature type="region of interest" description="Disordered" evidence="1">
    <location>
        <begin position="204"/>
        <end position="223"/>
    </location>
</feature>
<evidence type="ECO:0000256" key="2">
    <source>
        <dbReference type="SAM" id="Phobius"/>
    </source>
</evidence>
<evidence type="ECO:0000256" key="1">
    <source>
        <dbReference type="SAM" id="MobiDB-lite"/>
    </source>
</evidence>
<name>A0AAV8PNK1_ENSVE</name>
<feature type="region of interest" description="Disordered" evidence="1">
    <location>
        <begin position="246"/>
        <end position="289"/>
    </location>
</feature>
<sequence length="289" mass="32748">MHEDDPLADDGSTSAFSFPLPPKWVIVFFSPFLSLIRMRNRIILEIRVQKSLLFSSPHGDCEGIAVRKYPVCRIQTTAISNVRYIGDVGEVDLYLLKDILPHCNIDQLTHIENSTEGRDLTPVTDALWKRFYEQQFGVESANTVIKRMKQKKVVFKWRQLFEAKSKEREEAQNKMGEKLKQRYAETQAKKQSRQIQICSKIPPSAGKRSYWGGSGPSSSLSNVKGNLMKKAKLEYLNSHEAKVHALIRRNASQGSSLSQPSLPRSTRHNNFLQSNSASSSKNGKPVARK</sequence>
<evidence type="ECO:0000313" key="4">
    <source>
        <dbReference type="Proteomes" id="UP001222027"/>
    </source>
</evidence>
<proteinExistence type="predicted"/>
<reference evidence="3 4" key="1">
    <citation type="submission" date="2022-12" db="EMBL/GenBank/DDBJ databases">
        <title>Chromosome-scale assembly of the Ensete ventricosum genome.</title>
        <authorList>
            <person name="Dussert Y."/>
            <person name="Stocks J."/>
            <person name="Wendawek A."/>
            <person name="Woldeyes F."/>
            <person name="Nichols R.A."/>
            <person name="Borrell J.S."/>
        </authorList>
    </citation>
    <scope>NUCLEOTIDE SEQUENCE [LARGE SCALE GENOMIC DNA]</scope>
    <source>
        <strain evidence="4">cv. Maze</strain>
        <tissue evidence="3">Seeds</tissue>
    </source>
</reference>
<dbReference type="PANTHER" id="PTHR47543">
    <property type="entry name" value="OS08G0169600 PROTEIN"/>
    <property type="match status" value="1"/>
</dbReference>
<evidence type="ECO:0008006" key="5">
    <source>
        <dbReference type="Google" id="ProtNLM"/>
    </source>
</evidence>
<keyword evidence="2" id="KW-0812">Transmembrane</keyword>
<accession>A0AAV8PNK1</accession>
<dbReference type="EMBL" id="JAQQAF010000009">
    <property type="protein sequence ID" value="KAJ8458299.1"/>
    <property type="molecule type" value="Genomic_DNA"/>
</dbReference>
<evidence type="ECO:0000313" key="3">
    <source>
        <dbReference type="EMBL" id="KAJ8458299.1"/>
    </source>
</evidence>
<dbReference type="GO" id="GO:0006368">
    <property type="term" value="P:transcription elongation by RNA polymerase II"/>
    <property type="evidence" value="ECO:0007669"/>
    <property type="project" value="InterPro"/>
</dbReference>
<dbReference type="InterPro" id="IPR010684">
    <property type="entry name" value="RNA_pol_II_trans_fac_SIII_A"/>
</dbReference>
<dbReference type="Gene3D" id="6.10.250.3180">
    <property type="match status" value="1"/>
</dbReference>
<feature type="compositionally biased region" description="Low complexity" evidence="1">
    <location>
        <begin position="252"/>
        <end position="264"/>
    </location>
</feature>
<feature type="compositionally biased region" description="Polar residues" evidence="1">
    <location>
        <begin position="268"/>
        <end position="282"/>
    </location>
</feature>